<dbReference type="Pfam" id="PF04472">
    <property type="entry name" value="SepF"/>
    <property type="match status" value="1"/>
</dbReference>
<evidence type="ECO:0000256" key="5">
    <source>
        <dbReference type="HAMAP-Rule" id="MF_01197"/>
    </source>
</evidence>
<dbReference type="Proteomes" id="UP000177894">
    <property type="component" value="Chromosome"/>
</dbReference>
<name>A0AAC9RMX8_9CLOT</name>
<reference evidence="7 9" key="2">
    <citation type="submission" date="2017-03" db="EMBL/GenBank/DDBJ databases">
        <title>Complete sequence of Clostridium formicaceticum DSM 92.</title>
        <authorList>
            <person name="Poehlein A."/>
            <person name="Karl M."/>
            <person name="Bengelsdorf F.R."/>
            <person name="Duerre P."/>
            <person name="Daniel R."/>
        </authorList>
    </citation>
    <scope>NUCLEOTIDE SEQUENCE [LARGE SCALE GENOMIC DNA]</scope>
    <source>
        <strain evidence="7 9">DSM 92</strain>
    </source>
</reference>
<dbReference type="AlphaFoldDB" id="A0AAC9RMX8"/>
<keyword evidence="8" id="KW-1185">Reference proteome</keyword>
<reference evidence="6 8" key="1">
    <citation type="submission" date="2016-10" db="EMBL/GenBank/DDBJ databases">
        <title>Complete Genome Sequence of Acetogen Clostridium formicoaceticum ATCC 27076.</title>
        <authorList>
            <person name="Bao T."/>
            <person name="Cheng C."/>
            <person name="Zhao J."/>
            <person name="Yang S.-T."/>
            <person name="Wang J."/>
            <person name="Wang M."/>
        </authorList>
    </citation>
    <scope>NUCLEOTIDE SEQUENCE [LARGE SCALE GENOMIC DNA]</scope>
    <source>
        <strain evidence="6 8">ATCC 27076</strain>
    </source>
</reference>
<comment type="subunit">
    <text evidence="5">Homodimer. Interacts with FtsZ.</text>
</comment>
<sequence>MSGKLIDKVKYFMGLDVFEEEEVEGEEEQFQHQDEMTPIVSNNKKNKILNIHTTTQMKVIIYEPSAFDEASGIVDNLKNRKPVIINLENVEPELAKKFFDFLNGAIYALDGNIQKVSTGIFILAPNNVDISGNIKEELKNKGVFPWQK</sequence>
<evidence type="ECO:0000256" key="2">
    <source>
        <dbReference type="ARBA" id="ARBA00023210"/>
    </source>
</evidence>
<evidence type="ECO:0000313" key="8">
    <source>
        <dbReference type="Proteomes" id="UP000177894"/>
    </source>
</evidence>
<dbReference type="InterPro" id="IPR007561">
    <property type="entry name" value="Cell_div_SepF/SepF-rel"/>
</dbReference>
<keyword evidence="1 5" id="KW-0132">Cell division</keyword>
<dbReference type="HAMAP" id="MF_01197">
    <property type="entry name" value="SepF"/>
    <property type="match status" value="1"/>
</dbReference>
<dbReference type="GO" id="GO:0005737">
    <property type="term" value="C:cytoplasm"/>
    <property type="evidence" value="ECO:0007669"/>
    <property type="project" value="UniProtKB-SubCell"/>
</dbReference>
<evidence type="ECO:0000313" key="7">
    <source>
        <dbReference type="EMBL" id="ARE87938.1"/>
    </source>
</evidence>
<evidence type="ECO:0000313" key="6">
    <source>
        <dbReference type="EMBL" id="AOY77388.1"/>
    </source>
</evidence>
<dbReference type="Proteomes" id="UP000192478">
    <property type="component" value="Chromosome"/>
</dbReference>
<keyword evidence="3 5" id="KW-0131">Cell cycle</keyword>
<proteinExistence type="inferred from homology"/>
<comment type="similarity">
    <text evidence="5">Belongs to the SepF family.</text>
</comment>
<dbReference type="EMBL" id="CP020559">
    <property type="protein sequence ID" value="ARE87938.1"/>
    <property type="molecule type" value="Genomic_DNA"/>
</dbReference>
<dbReference type="RefSeq" id="WP_070970759.1">
    <property type="nucleotide sequence ID" value="NZ_CP017603.1"/>
</dbReference>
<keyword evidence="5" id="KW-0963">Cytoplasm</keyword>
<evidence type="ECO:0000256" key="1">
    <source>
        <dbReference type="ARBA" id="ARBA00022618"/>
    </source>
</evidence>
<protein>
    <recommendedName>
        <fullName evidence="5">Cell division protein SepF</fullName>
    </recommendedName>
</protein>
<organism evidence="7 9">
    <name type="scientific">Clostridium formicaceticum</name>
    <dbReference type="NCBI Taxonomy" id="1497"/>
    <lineage>
        <taxon>Bacteria</taxon>
        <taxon>Bacillati</taxon>
        <taxon>Bacillota</taxon>
        <taxon>Clostridia</taxon>
        <taxon>Eubacteriales</taxon>
        <taxon>Clostridiaceae</taxon>
        <taxon>Clostridium</taxon>
    </lineage>
</organism>
<evidence type="ECO:0000256" key="4">
    <source>
        <dbReference type="ARBA" id="ARBA00044936"/>
    </source>
</evidence>
<dbReference type="KEGG" id="cfm:BJL90_16940"/>
<keyword evidence="2 5" id="KW-0717">Septation</keyword>
<dbReference type="InterPro" id="IPR023052">
    <property type="entry name" value="Cell_div_SepF"/>
</dbReference>
<gene>
    <name evidence="5 7" type="primary">sepF</name>
    <name evidence="6" type="ORF">BJL90_16940</name>
    <name evidence="7" type="ORF">CLFO_23380</name>
</gene>
<dbReference type="GO" id="GO:0000917">
    <property type="term" value="P:division septum assembly"/>
    <property type="evidence" value="ECO:0007669"/>
    <property type="project" value="UniProtKB-KW"/>
</dbReference>
<dbReference type="PANTHER" id="PTHR35798">
    <property type="entry name" value="CELL DIVISION PROTEIN SEPF"/>
    <property type="match status" value="1"/>
</dbReference>
<dbReference type="Gene3D" id="3.30.110.150">
    <property type="entry name" value="SepF-like protein"/>
    <property type="match status" value="1"/>
</dbReference>
<comment type="function">
    <text evidence="4 5">Cell division protein that is part of the divisome complex and is recruited early to the Z-ring. Probably stimulates Z-ring formation, perhaps through the cross-linking of FtsZ protofilaments. Its function overlaps with FtsA.</text>
</comment>
<dbReference type="InterPro" id="IPR038594">
    <property type="entry name" value="SepF-like_sf"/>
</dbReference>
<dbReference type="EMBL" id="CP017603">
    <property type="protein sequence ID" value="AOY77388.1"/>
    <property type="molecule type" value="Genomic_DNA"/>
</dbReference>
<evidence type="ECO:0000256" key="3">
    <source>
        <dbReference type="ARBA" id="ARBA00023306"/>
    </source>
</evidence>
<dbReference type="GO" id="GO:0043093">
    <property type="term" value="P:FtsZ-dependent cytokinesis"/>
    <property type="evidence" value="ECO:0007669"/>
    <property type="project" value="UniProtKB-UniRule"/>
</dbReference>
<accession>A0AAC9RMX8</accession>
<dbReference type="PANTHER" id="PTHR35798:SF1">
    <property type="entry name" value="CELL DIVISION PROTEIN SEPF"/>
    <property type="match status" value="1"/>
</dbReference>
<evidence type="ECO:0000313" key="9">
    <source>
        <dbReference type="Proteomes" id="UP000192478"/>
    </source>
</evidence>
<comment type="subcellular location">
    <subcellularLocation>
        <location evidence="5">Cytoplasm</location>
    </subcellularLocation>
    <text evidence="5">Localizes to the division site, in a FtsZ-dependent manner.</text>
</comment>